<gene>
    <name evidence="1" type="ORF">Acr_02g0006520</name>
</gene>
<protein>
    <submittedName>
        <fullName evidence="1">Uncharacterized protein</fullName>
    </submittedName>
</protein>
<dbReference type="OrthoDB" id="1676101at2759"/>
<evidence type="ECO:0000313" key="1">
    <source>
        <dbReference type="EMBL" id="GFY82412.1"/>
    </source>
</evidence>
<dbReference type="AlphaFoldDB" id="A0A7J0E7Y7"/>
<accession>A0A7J0E7Y7</accession>
<name>A0A7J0E7Y7_9ERIC</name>
<proteinExistence type="predicted"/>
<organism evidence="1 2">
    <name type="scientific">Actinidia rufa</name>
    <dbReference type="NCBI Taxonomy" id="165716"/>
    <lineage>
        <taxon>Eukaryota</taxon>
        <taxon>Viridiplantae</taxon>
        <taxon>Streptophyta</taxon>
        <taxon>Embryophyta</taxon>
        <taxon>Tracheophyta</taxon>
        <taxon>Spermatophyta</taxon>
        <taxon>Magnoliopsida</taxon>
        <taxon>eudicotyledons</taxon>
        <taxon>Gunneridae</taxon>
        <taxon>Pentapetalae</taxon>
        <taxon>asterids</taxon>
        <taxon>Ericales</taxon>
        <taxon>Actinidiaceae</taxon>
        <taxon>Actinidia</taxon>
    </lineage>
</organism>
<keyword evidence="2" id="KW-1185">Reference proteome</keyword>
<dbReference type="Proteomes" id="UP000585474">
    <property type="component" value="Unassembled WGS sequence"/>
</dbReference>
<comment type="caution">
    <text evidence="1">The sequence shown here is derived from an EMBL/GenBank/DDBJ whole genome shotgun (WGS) entry which is preliminary data.</text>
</comment>
<reference evidence="1 2" key="1">
    <citation type="submission" date="2019-07" db="EMBL/GenBank/DDBJ databases">
        <title>De Novo Assembly of kiwifruit Actinidia rufa.</title>
        <authorList>
            <person name="Sugita-Konishi S."/>
            <person name="Sato K."/>
            <person name="Mori E."/>
            <person name="Abe Y."/>
            <person name="Kisaki G."/>
            <person name="Hamano K."/>
            <person name="Suezawa K."/>
            <person name="Otani M."/>
            <person name="Fukuda T."/>
            <person name="Manabe T."/>
            <person name="Gomi K."/>
            <person name="Tabuchi M."/>
            <person name="Akimitsu K."/>
            <person name="Kataoka I."/>
        </authorList>
    </citation>
    <scope>NUCLEOTIDE SEQUENCE [LARGE SCALE GENOMIC DNA]</scope>
    <source>
        <strain evidence="2">cv. Fuchu</strain>
    </source>
</reference>
<dbReference type="EMBL" id="BJWL01000002">
    <property type="protein sequence ID" value="GFY82412.1"/>
    <property type="molecule type" value="Genomic_DNA"/>
</dbReference>
<evidence type="ECO:0000313" key="2">
    <source>
        <dbReference type="Proteomes" id="UP000585474"/>
    </source>
</evidence>
<sequence length="245" mass="27355">MDQILNKVGSYWIGQKANKEMSSVGDDINLMARWRLARLTSSSSCSPEPHVVRRDGCGEVKTLGRGEHHGRGGQNPRKSEFNELISSDKVSAMCLRLQDNLVELLDIVFQALPIFLVDCEEVGGILLPDLIAHEIVTKSLLRSPKESMVLGDNFLNHDLTEPFKWTYLGTCELGHPGEVTFPVSWLNVPNQHYGDFVNPGRLIGENGDIDQHLLEQHLMVEALKIRSLVGVRHRMSSVIHRAAST</sequence>